<dbReference type="Proteomes" id="UP001054252">
    <property type="component" value="Unassembled WGS sequence"/>
</dbReference>
<sequence>ANMGIVTSPSTIVPEVLKEDNYERWSILMEHYLVAQDLWEVIQSYRMPRGGNKREWMKKNALALHAIGISCGRETFDQIKNIRSAKCAWDALAAKLTPPSIVQDVTPDIFELHQERQTGSVFYLNSP</sequence>
<proteinExistence type="predicted"/>
<evidence type="ECO:0000313" key="3">
    <source>
        <dbReference type="Proteomes" id="UP001054252"/>
    </source>
</evidence>
<name>A0AAV5MZJ0_9ROSI</name>
<dbReference type="AlphaFoldDB" id="A0AAV5MZJ0"/>
<comment type="caution">
    <text evidence="2">The sequence shown here is derived from an EMBL/GenBank/DDBJ whole genome shotgun (WGS) entry which is preliminary data.</text>
</comment>
<evidence type="ECO:0000313" key="2">
    <source>
        <dbReference type="EMBL" id="GKV53967.1"/>
    </source>
</evidence>
<reference evidence="2 3" key="1">
    <citation type="journal article" date="2021" name="Commun. Biol.">
        <title>The genome of Shorea leprosula (Dipterocarpaceae) highlights the ecological relevance of drought in aseasonal tropical rainforests.</title>
        <authorList>
            <person name="Ng K.K.S."/>
            <person name="Kobayashi M.J."/>
            <person name="Fawcett J.A."/>
            <person name="Hatakeyama M."/>
            <person name="Paape T."/>
            <person name="Ng C.H."/>
            <person name="Ang C.C."/>
            <person name="Tnah L.H."/>
            <person name="Lee C.T."/>
            <person name="Nishiyama T."/>
            <person name="Sese J."/>
            <person name="O'Brien M.J."/>
            <person name="Copetti D."/>
            <person name="Mohd Noor M.I."/>
            <person name="Ong R.C."/>
            <person name="Putra M."/>
            <person name="Sireger I.Z."/>
            <person name="Indrioko S."/>
            <person name="Kosugi Y."/>
            <person name="Izuno A."/>
            <person name="Isagi Y."/>
            <person name="Lee S.L."/>
            <person name="Shimizu K.K."/>
        </authorList>
    </citation>
    <scope>NUCLEOTIDE SEQUENCE [LARGE SCALE GENOMIC DNA]</scope>
    <source>
        <strain evidence="2">214</strain>
    </source>
</reference>
<feature type="non-terminal residue" evidence="2">
    <location>
        <position position="1"/>
    </location>
</feature>
<accession>A0AAV5MZJ0</accession>
<dbReference type="InterPro" id="IPR025314">
    <property type="entry name" value="DUF4219"/>
</dbReference>
<gene>
    <name evidence="2" type="ORF">SLEP1_g60478</name>
</gene>
<feature type="domain" description="DUF4219" evidence="1">
    <location>
        <begin position="19"/>
        <end position="42"/>
    </location>
</feature>
<dbReference type="EMBL" id="BPVZ01002520">
    <property type="protein sequence ID" value="GKV53967.1"/>
    <property type="molecule type" value="Genomic_DNA"/>
</dbReference>
<keyword evidence="3" id="KW-1185">Reference proteome</keyword>
<dbReference type="Pfam" id="PF13961">
    <property type="entry name" value="DUF4219"/>
    <property type="match status" value="1"/>
</dbReference>
<protein>
    <recommendedName>
        <fullName evidence="1">DUF4219 domain-containing protein</fullName>
    </recommendedName>
</protein>
<evidence type="ECO:0000259" key="1">
    <source>
        <dbReference type="Pfam" id="PF13961"/>
    </source>
</evidence>
<organism evidence="2 3">
    <name type="scientific">Rubroshorea leprosula</name>
    <dbReference type="NCBI Taxonomy" id="152421"/>
    <lineage>
        <taxon>Eukaryota</taxon>
        <taxon>Viridiplantae</taxon>
        <taxon>Streptophyta</taxon>
        <taxon>Embryophyta</taxon>
        <taxon>Tracheophyta</taxon>
        <taxon>Spermatophyta</taxon>
        <taxon>Magnoliopsida</taxon>
        <taxon>eudicotyledons</taxon>
        <taxon>Gunneridae</taxon>
        <taxon>Pentapetalae</taxon>
        <taxon>rosids</taxon>
        <taxon>malvids</taxon>
        <taxon>Malvales</taxon>
        <taxon>Dipterocarpaceae</taxon>
        <taxon>Rubroshorea</taxon>
    </lineage>
</organism>